<dbReference type="InterPro" id="IPR001789">
    <property type="entry name" value="Sig_transdc_resp-reg_receiver"/>
</dbReference>
<sequence>MKIKCLIVDDEPLAIQVIETYLKNLQEFEIVSSCNTAVEALNILQNQKIDLLFLDINMPMLNGLELLKTLDKGPEVILTTAHREYALEGFDLSVVDYLLKPISFQRFLKAVNKVNRVIHLNSLEKYKNNTPVINSNFNKQPSSRPHIFLKVDKKMVKVYLDEILYIESLKDYIRVFTEQEDLIVHQTLSKIVEMLPSEEFIRIHRSFAVALRKVSAIEGNQVEVKGKALPIGRLYQQNVKEAIYKRSVASA</sequence>
<dbReference type="PROSITE" id="PS50930">
    <property type="entry name" value="HTH_LYTTR"/>
    <property type="match status" value="1"/>
</dbReference>
<dbReference type="PROSITE" id="PS50110">
    <property type="entry name" value="RESPONSE_REGULATORY"/>
    <property type="match status" value="1"/>
</dbReference>
<feature type="modified residue" description="4-aspartylphosphate" evidence="1">
    <location>
        <position position="55"/>
    </location>
</feature>
<gene>
    <name evidence="4" type="ORF">GCM10023331_16530</name>
</gene>
<dbReference type="Gene3D" id="3.40.50.2300">
    <property type="match status" value="1"/>
</dbReference>
<keyword evidence="4" id="KW-0238">DNA-binding</keyword>
<dbReference type="SUPFAM" id="SSF52172">
    <property type="entry name" value="CheY-like"/>
    <property type="match status" value="1"/>
</dbReference>
<dbReference type="InterPro" id="IPR051271">
    <property type="entry name" value="2C-system_Tx_regulators"/>
</dbReference>
<evidence type="ECO:0000256" key="1">
    <source>
        <dbReference type="PROSITE-ProRule" id="PRU00169"/>
    </source>
</evidence>
<evidence type="ECO:0000313" key="4">
    <source>
        <dbReference type="EMBL" id="GAA4831959.1"/>
    </source>
</evidence>
<feature type="domain" description="Response regulatory" evidence="2">
    <location>
        <begin position="4"/>
        <end position="115"/>
    </location>
</feature>
<evidence type="ECO:0000259" key="3">
    <source>
        <dbReference type="PROSITE" id="PS50930"/>
    </source>
</evidence>
<dbReference type="SMART" id="SM00448">
    <property type="entry name" value="REC"/>
    <property type="match status" value="1"/>
</dbReference>
<organism evidence="4 5">
    <name type="scientific">Algivirga pacifica</name>
    <dbReference type="NCBI Taxonomy" id="1162670"/>
    <lineage>
        <taxon>Bacteria</taxon>
        <taxon>Pseudomonadati</taxon>
        <taxon>Bacteroidota</taxon>
        <taxon>Cytophagia</taxon>
        <taxon>Cytophagales</taxon>
        <taxon>Flammeovirgaceae</taxon>
        <taxon>Algivirga</taxon>
    </lineage>
</organism>
<dbReference type="Gene3D" id="2.40.50.1020">
    <property type="entry name" value="LytTr DNA-binding domain"/>
    <property type="match status" value="1"/>
</dbReference>
<keyword evidence="1" id="KW-0597">Phosphoprotein</keyword>
<dbReference type="Proteomes" id="UP001500298">
    <property type="component" value="Unassembled WGS sequence"/>
</dbReference>
<comment type="caution">
    <text evidence="4">The sequence shown here is derived from an EMBL/GenBank/DDBJ whole genome shotgun (WGS) entry which is preliminary data.</text>
</comment>
<protein>
    <submittedName>
        <fullName evidence="4">LytTR family DNA-binding domain-containing protein</fullName>
    </submittedName>
</protein>
<dbReference type="Pfam" id="PF00072">
    <property type="entry name" value="Response_reg"/>
    <property type="match status" value="1"/>
</dbReference>
<dbReference type="InterPro" id="IPR011006">
    <property type="entry name" value="CheY-like_superfamily"/>
</dbReference>
<accession>A0ABP9DAI8</accession>
<dbReference type="RefSeq" id="WP_345370859.1">
    <property type="nucleotide sequence ID" value="NZ_BAABJX010000024.1"/>
</dbReference>
<proteinExistence type="predicted"/>
<dbReference type="SMART" id="SM00850">
    <property type="entry name" value="LytTR"/>
    <property type="match status" value="1"/>
</dbReference>
<dbReference type="Pfam" id="PF04397">
    <property type="entry name" value="LytTR"/>
    <property type="match status" value="1"/>
</dbReference>
<dbReference type="EMBL" id="BAABJX010000024">
    <property type="protein sequence ID" value="GAA4831959.1"/>
    <property type="molecule type" value="Genomic_DNA"/>
</dbReference>
<evidence type="ECO:0000259" key="2">
    <source>
        <dbReference type="PROSITE" id="PS50110"/>
    </source>
</evidence>
<evidence type="ECO:0000313" key="5">
    <source>
        <dbReference type="Proteomes" id="UP001500298"/>
    </source>
</evidence>
<keyword evidence="5" id="KW-1185">Reference proteome</keyword>
<name>A0ABP9DAI8_9BACT</name>
<dbReference type="InterPro" id="IPR007492">
    <property type="entry name" value="LytTR_DNA-bd_dom"/>
</dbReference>
<dbReference type="PANTHER" id="PTHR45526">
    <property type="entry name" value="TRANSCRIPTIONAL REGULATORY PROTEIN DPIA"/>
    <property type="match status" value="1"/>
</dbReference>
<reference evidence="5" key="1">
    <citation type="journal article" date="2019" name="Int. J. Syst. Evol. Microbiol.">
        <title>The Global Catalogue of Microorganisms (GCM) 10K type strain sequencing project: providing services to taxonomists for standard genome sequencing and annotation.</title>
        <authorList>
            <consortium name="The Broad Institute Genomics Platform"/>
            <consortium name="The Broad Institute Genome Sequencing Center for Infectious Disease"/>
            <person name="Wu L."/>
            <person name="Ma J."/>
        </authorList>
    </citation>
    <scope>NUCLEOTIDE SEQUENCE [LARGE SCALE GENOMIC DNA]</scope>
    <source>
        <strain evidence="5">JCM 18326</strain>
    </source>
</reference>
<feature type="domain" description="HTH LytTR-type" evidence="3">
    <location>
        <begin position="147"/>
        <end position="245"/>
    </location>
</feature>
<dbReference type="GO" id="GO:0003677">
    <property type="term" value="F:DNA binding"/>
    <property type="evidence" value="ECO:0007669"/>
    <property type="project" value="UniProtKB-KW"/>
</dbReference>
<dbReference type="PANTHER" id="PTHR45526:SF1">
    <property type="entry name" value="TRANSCRIPTIONAL REGULATORY PROTEIN DCUR-RELATED"/>
    <property type="match status" value="1"/>
</dbReference>